<dbReference type="InterPro" id="IPR003891">
    <property type="entry name" value="Initiation_fac_eIF4g_MI"/>
</dbReference>
<evidence type="ECO:0000259" key="5">
    <source>
        <dbReference type="PROSITE" id="PS51366"/>
    </source>
</evidence>
<comment type="similarity">
    <text evidence="2">Belongs to the CWC22 family.</text>
</comment>
<dbReference type="InterPro" id="IPR003890">
    <property type="entry name" value="MIF4G-like_typ-3"/>
</dbReference>
<name>A0AAW1R179_9CHLO</name>
<evidence type="ECO:0000256" key="4">
    <source>
        <dbReference type="SAM" id="MobiDB-lite"/>
    </source>
</evidence>
<dbReference type="InterPro" id="IPR050781">
    <property type="entry name" value="CWC22_splicing_factor"/>
</dbReference>
<dbReference type="Proteomes" id="UP001445335">
    <property type="component" value="Unassembled WGS sequence"/>
</dbReference>
<dbReference type="InterPro" id="IPR016024">
    <property type="entry name" value="ARM-type_fold"/>
</dbReference>
<dbReference type="GO" id="GO:0042274">
    <property type="term" value="P:ribosomal small subunit biogenesis"/>
    <property type="evidence" value="ECO:0007669"/>
    <property type="project" value="TreeGrafter"/>
</dbReference>
<evidence type="ECO:0000313" key="6">
    <source>
        <dbReference type="EMBL" id="KAK9827685.1"/>
    </source>
</evidence>
<dbReference type="GO" id="GO:0003723">
    <property type="term" value="F:RNA binding"/>
    <property type="evidence" value="ECO:0007669"/>
    <property type="project" value="InterPro"/>
</dbReference>
<feature type="compositionally biased region" description="Basic and acidic residues" evidence="4">
    <location>
        <begin position="74"/>
        <end position="86"/>
    </location>
</feature>
<protein>
    <recommendedName>
        <fullName evidence="5">MI domain-containing protein</fullName>
    </recommendedName>
</protein>
<feature type="domain" description="MI" evidence="5">
    <location>
        <begin position="511"/>
        <end position="627"/>
    </location>
</feature>
<dbReference type="GO" id="GO:0005730">
    <property type="term" value="C:nucleolus"/>
    <property type="evidence" value="ECO:0007669"/>
    <property type="project" value="UniProtKB-SubCell"/>
</dbReference>
<evidence type="ECO:0000256" key="2">
    <source>
        <dbReference type="ARBA" id="ARBA00006856"/>
    </source>
</evidence>
<feature type="region of interest" description="Disordered" evidence="4">
    <location>
        <begin position="1"/>
        <end position="20"/>
    </location>
</feature>
<dbReference type="SUPFAM" id="SSF48371">
    <property type="entry name" value="ARM repeat"/>
    <property type="match status" value="1"/>
</dbReference>
<keyword evidence="7" id="KW-1185">Reference proteome</keyword>
<dbReference type="SMART" id="SM00543">
    <property type="entry name" value="MIF4G"/>
    <property type="match status" value="1"/>
</dbReference>
<dbReference type="PANTHER" id="PTHR18034:SF4">
    <property type="entry name" value="NUCLEOLAR MIF4G DOMAIN-CONTAINING PROTEIN 1"/>
    <property type="match status" value="1"/>
</dbReference>
<dbReference type="SMART" id="SM00544">
    <property type="entry name" value="MA3"/>
    <property type="match status" value="1"/>
</dbReference>
<feature type="compositionally biased region" description="Low complexity" evidence="4">
    <location>
        <begin position="32"/>
        <end position="43"/>
    </location>
</feature>
<organism evidence="6 7">
    <name type="scientific">Elliptochloris bilobata</name>
    <dbReference type="NCBI Taxonomy" id="381761"/>
    <lineage>
        <taxon>Eukaryota</taxon>
        <taxon>Viridiplantae</taxon>
        <taxon>Chlorophyta</taxon>
        <taxon>core chlorophytes</taxon>
        <taxon>Trebouxiophyceae</taxon>
        <taxon>Trebouxiophyceae incertae sedis</taxon>
        <taxon>Elliptochloris clade</taxon>
        <taxon>Elliptochloris</taxon>
    </lineage>
</organism>
<dbReference type="AlphaFoldDB" id="A0AAW1R179"/>
<sequence length="724" mass="74670">MRGGPDRRQSCGRGCGAGPALPFKLAKELGLPGAARRGGPPQRGRGRPARGTGRGRADEAGGKRRRADGQQLGDAKRQRRAEPSARTKFEELLEPHLLRGATAAAAEAEAALQRQLARKLGIKGTKRKALAAAASISTEAAGAAQLGALGRRPAGGKAEHAGGGAADAAAGLYVPPAARAAAREGGGREEGERLARRVTGLLNRLAEVNVAAVAGELTALYESAGRGAVSAAVASELLQAVAEGPRATERFAAVAAALVAGLAALTQDAGVGARFTAQLAKRLEAAVAEGDSLAAGNLAAVAAQLYLAGLLPAATLYSLLAHLRARFAEQDVALIWGLLNAAGFQLRRDDPAAMKEFVVAVHARAAEAAEADAMSSRAQVLLSLVLDIKNNRRRSGRGAPAPPAALAPAAQRFLKDAGVDAVQLRSLPWGKLLLPEQKGMWWLPSAGDTDALPPMAGAGAALAGGDDLDVGGGGVGAVGSELGLGLRDEHGAEAGGGQLLRLAAAQRMSTEARRAVFCVVLGSQDCADALERLLRLPLKGEAQRELVRVTAECCLQERVWNPYYAHLLVRLAAAAKGHRITLQFCLLDHFKQAAKEDARRLANLARLTAEVMAGGALAPTALKAVDFSTAMAPRELLLWRAAFAHLLAACRTPEAAAALFSRLAAAPDLAPWRAGLGLWLRARFGPWLAQPGAAARMGCAADADALLLRLRAAERGLKGGAGAL</sequence>
<dbReference type="PROSITE" id="PS51366">
    <property type="entry name" value="MI"/>
    <property type="match status" value="1"/>
</dbReference>
<dbReference type="Gene3D" id="1.25.40.180">
    <property type="match status" value="1"/>
</dbReference>
<evidence type="ECO:0000256" key="3">
    <source>
        <dbReference type="ARBA" id="ARBA00023242"/>
    </source>
</evidence>
<accession>A0AAW1R179</accession>
<comment type="subcellular location">
    <subcellularLocation>
        <location evidence="1">Nucleus</location>
        <location evidence="1">Nucleolus</location>
    </subcellularLocation>
</comment>
<dbReference type="Pfam" id="PF02847">
    <property type="entry name" value="MA3"/>
    <property type="match status" value="1"/>
</dbReference>
<evidence type="ECO:0000256" key="1">
    <source>
        <dbReference type="ARBA" id="ARBA00004604"/>
    </source>
</evidence>
<feature type="region of interest" description="Disordered" evidence="4">
    <location>
        <begin position="26"/>
        <end position="86"/>
    </location>
</feature>
<gene>
    <name evidence="6" type="ORF">WJX81_008109</name>
</gene>
<proteinExistence type="inferred from homology"/>
<reference evidence="6 7" key="1">
    <citation type="journal article" date="2024" name="Nat. Commun.">
        <title>Phylogenomics reveals the evolutionary origins of lichenization in chlorophyte algae.</title>
        <authorList>
            <person name="Puginier C."/>
            <person name="Libourel C."/>
            <person name="Otte J."/>
            <person name="Skaloud P."/>
            <person name="Haon M."/>
            <person name="Grisel S."/>
            <person name="Petersen M."/>
            <person name="Berrin J.G."/>
            <person name="Delaux P.M."/>
            <person name="Dal Grande F."/>
            <person name="Keller J."/>
        </authorList>
    </citation>
    <scope>NUCLEOTIDE SEQUENCE [LARGE SCALE GENOMIC DNA]</scope>
    <source>
        <strain evidence="6 7">SAG 245.80</strain>
    </source>
</reference>
<comment type="caution">
    <text evidence="6">The sequence shown here is derived from an EMBL/GenBank/DDBJ whole genome shotgun (WGS) entry which is preliminary data.</text>
</comment>
<keyword evidence="3" id="KW-0539">Nucleus</keyword>
<dbReference type="PANTHER" id="PTHR18034">
    <property type="entry name" value="CELL CYCLE CONTROL PROTEIN CWF22-RELATED"/>
    <property type="match status" value="1"/>
</dbReference>
<dbReference type="Pfam" id="PF02854">
    <property type="entry name" value="MIF4G"/>
    <property type="match status" value="1"/>
</dbReference>
<dbReference type="EMBL" id="JALJOU010000056">
    <property type="protein sequence ID" value="KAK9827685.1"/>
    <property type="molecule type" value="Genomic_DNA"/>
</dbReference>
<evidence type="ECO:0000313" key="7">
    <source>
        <dbReference type="Proteomes" id="UP001445335"/>
    </source>
</evidence>